<dbReference type="Pfam" id="PF13173">
    <property type="entry name" value="AAA_14"/>
    <property type="match status" value="1"/>
</dbReference>
<evidence type="ECO:0000259" key="2">
    <source>
        <dbReference type="Pfam" id="PF13635"/>
    </source>
</evidence>
<dbReference type="RefSeq" id="WP_090745110.1">
    <property type="nucleotide sequence ID" value="NZ_CZQA01000001.1"/>
</dbReference>
<feature type="domain" description="DUF4143" evidence="2">
    <location>
        <begin position="188"/>
        <end position="339"/>
    </location>
</feature>
<dbReference type="AlphaFoldDB" id="A0A0S4L8N1"/>
<evidence type="ECO:0000259" key="1">
    <source>
        <dbReference type="Pfam" id="PF13173"/>
    </source>
</evidence>
<dbReference type="Pfam" id="PF13635">
    <property type="entry name" value="DUF4143"/>
    <property type="match status" value="1"/>
</dbReference>
<gene>
    <name evidence="3" type="ORF">COMA1_11225</name>
</gene>
<dbReference type="SUPFAM" id="SSF52540">
    <property type="entry name" value="P-loop containing nucleoside triphosphate hydrolases"/>
    <property type="match status" value="1"/>
</dbReference>
<evidence type="ECO:0000313" key="4">
    <source>
        <dbReference type="Proteomes" id="UP000199032"/>
    </source>
</evidence>
<dbReference type="PANTHER" id="PTHR43566:SF2">
    <property type="entry name" value="DUF4143 DOMAIN-CONTAINING PROTEIN"/>
    <property type="match status" value="1"/>
</dbReference>
<reference evidence="3 4" key="1">
    <citation type="submission" date="2015-10" db="EMBL/GenBank/DDBJ databases">
        <authorList>
            <person name="Gilbert D.G."/>
        </authorList>
    </citation>
    <scope>NUCLEOTIDE SEQUENCE [LARGE SCALE GENOMIC DNA]</scope>
    <source>
        <strain evidence="3">COMA1</strain>
    </source>
</reference>
<dbReference type="Proteomes" id="UP000199032">
    <property type="component" value="Unassembled WGS sequence"/>
</dbReference>
<proteinExistence type="predicted"/>
<dbReference type="InterPro" id="IPR027417">
    <property type="entry name" value="P-loop_NTPase"/>
</dbReference>
<evidence type="ECO:0008006" key="5">
    <source>
        <dbReference type="Google" id="ProtNLM"/>
    </source>
</evidence>
<organism evidence="3 4">
    <name type="scientific">Candidatus Nitrospira nitrosa</name>
    <dbReference type="NCBI Taxonomy" id="1742972"/>
    <lineage>
        <taxon>Bacteria</taxon>
        <taxon>Pseudomonadati</taxon>
        <taxon>Nitrospirota</taxon>
        <taxon>Nitrospiria</taxon>
        <taxon>Nitrospirales</taxon>
        <taxon>Nitrospiraceae</taxon>
        <taxon>Nitrospira</taxon>
    </lineage>
</organism>
<keyword evidence="4" id="KW-1185">Reference proteome</keyword>
<accession>A0A0S4L8N1</accession>
<feature type="domain" description="AAA" evidence="1">
    <location>
        <begin position="34"/>
        <end position="150"/>
    </location>
</feature>
<dbReference type="PANTHER" id="PTHR43566">
    <property type="entry name" value="CONSERVED PROTEIN"/>
    <property type="match status" value="1"/>
</dbReference>
<name>A0A0S4L8N1_9BACT</name>
<evidence type="ECO:0000313" key="3">
    <source>
        <dbReference type="EMBL" id="CUS33567.1"/>
    </source>
</evidence>
<protein>
    <recommendedName>
        <fullName evidence="5">ATPase</fullName>
    </recommendedName>
</protein>
<dbReference type="STRING" id="1742972.COMA1_11225"/>
<dbReference type="OrthoDB" id="9783412at2"/>
<dbReference type="InterPro" id="IPR041682">
    <property type="entry name" value="AAA_14"/>
</dbReference>
<dbReference type="EMBL" id="CZQA01000001">
    <property type="protein sequence ID" value="CUS33567.1"/>
    <property type="molecule type" value="Genomic_DNA"/>
</dbReference>
<dbReference type="InterPro" id="IPR025420">
    <property type="entry name" value="DUF4143"/>
</dbReference>
<sequence length="395" mass="45276">MPFDERVVTWHLTFMIRLPTIPRVLNLEHLAEKKSHFLLGPRQTGKSFLITQSFRSARVYDLLDTSVYLAFSQRPQRLAEELTPIDRLVVIDEIQRIPGLLNEVHRLIEQRGIRFLLTGSSARKLRQGGINLLGGRARTKYLHPLTQGELGQHFDLGKFISCGGLPSIYFSDDPRADLVAYIGSYLQQEIVAEGATRNISAFSRFLKVAAYCNATIINFTNVATDAQVPRTTIYEYFEILKDTLILHELPAWRETKQRKPLASSKYYFFDIGVVAALQERQYRRGTPEYGQAVETYLFHELKSYVDYVSGETLAFWKSKSGFEVDFILGDHTAIELKASENVGPNDLKSLKALAEERKLKRYLCVSLETRRRQMGEVTILPIHEFVKALWDESYS</sequence>